<dbReference type="EMBL" id="BTRK01000004">
    <property type="protein sequence ID" value="GMR48351.1"/>
    <property type="molecule type" value="Genomic_DNA"/>
</dbReference>
<dbReference type="Pfam" id="PF05994">
    <property type="entry name" value="FragX_IP"/>
    <property type="match status" value="1"/>
</dbReference>
<evidence type="ECO:0000313" key="5">
    <source>
        <dbReference type="Proteomes" id="UP001328107"/>
    </source>
</evidence>
<dbReference type="GO" id="GO:0005737">
    <property type="term" value="C:cytoplasm"/>
    <property type="evidence" value="ECO:0007669"/>
    <property type="project" value="UniProtKB-ARBA"/>
</dbReference>
<dbReference type="PRINTS" id="PR01698">
    <property type="entry name" value="CYTOFMRPINTP"/>
</dbReference>
<evidence type="ECO:0000256" key="1">
    <source>
        <dbReference type="ARBA" id="ARBA00025790"/>
    </source>
</evidence>
<dbReference type="InterPro" id="IPR008081">
    <property type="entry name" value="Cytoplasmic_FMR1-int"/>
</dbReference>
<evidence type="ECO:0000259" key="3">
    <source>
        <dbReference type="Pfam" id="PF07159"/>
    </source>
</evidence>
<keyword evidence="5" id="KW-1185">Reference proteome</keyword>
<name>A0AAN5CPL2_9BILA</name>
<evidence type="ECO:0000313" key="4">
    <source>
        <dbReference type="EMBL" id="GMR48351.1"/>
    </source>
</evidence>
<reference evidence="5" key="1">
    <citation type="submission" date="2022-10" db="EMBL/GenBank/DDBJ databases">
        <title>Genome assembly of Pristionchus species.</title>
        <authorList>
            <person name="Yoshida K."/>
            <person name="Sommer R.J."/>
        </authorList>
    </citation>
    <scope>NUCLEOTIDE SEQUENCE [LARGE SCALE GENOMIC DNA]</scope>
    <source>
        <strain evidence="5">RS5460</strain>
    </source>
</reference>
<dbReference type="InterPro" id="IPR009828">
    <property type="entry name" value="CYRIA/CYRIB_Rac1-bd"/>
</dbReference>
<accession>A0AAN5CPL2</accession>
<comment type="caution">
    <text evidence="4">The sequence shown here is derived from an EMBL/GenBank/DDBJ whole genome shotgun (WGS) entry which is preliminary data.</text>
</comment>
<protein>
    <recommendedName>
        <fullName evidence="3">CYRIA/CYRIB Rac1 binding domain-containing protein</fullName>
    </recommendedName>
</protein>
<dbReference type="PANTHER" id="PTHR12195">
    <property type="entry name" value="CYTOPLASMIC FMR1-INTERACTING PROTEIN-RELATED"/>
    <property type="match status" value="1"/>
</dbReference>
<dbReference type="AlphaFoldDB" id="A0AAN5CPL2"/>
<evidence type="ECO:0000256" key="2">
    <source>
        <dbReference type="SAM" id="MobiDB-lite"/>
    </source>
</evidence>
<organism evidence="4 5">
    <name type="scientific">Pristionchus mayeri</name>
    <dbReference type="NCBI Taxonomy" id="1317129"/>
    <lineage>
        <taxon>Eukaryota</taxon>
        <taxon>Metazoa</taxon>
        <taxon>Ecdysozoa</taxon>
        <taxon>Nematoda</taxon>
        <taxon>Chromadorea</taxon>
        <taxon>Rhabditida</taxon>
        <taxon>Rhabditina</taxon>
        <taxon>Diplogasteromorpha</taxon>
        <taxon>Diplogasteroidea</taxon>
        <taxon>Neodiplogasteridae</taxon>
        <taxon>Pristionchus</taxon>
    </lineage>
</organism>
<feature type="domain" description="CYRIA/CYRIB Rac1 binding" evidence="3">
    <location>
        <begin position="91"/>
        <end position="296"/>
    </location>
</feature>
<feature type="non-terminal residue" evidence="4">
    <location>
        <position position="1"/>
    </location>
</feature>
<dbReference type="Proteomes" id="UP001328107">
    <property type="component" value="Unassembled WGS sequence"/>
</dbReference>
<comment type="similarity">
    <text evidence="1">Belongs to the CYFIP family.</text>
</comment>
<gene>
    <name evidence="4" type="ORF">PMAYCL1PPCAC_18546</name>
</gene>
<dbReference type="GO" id="GO:0030833">
    <property type="term" value="P:regulation of actin filament polymerization"/>
    <property type="evidence" value="ECO:0007669"/>
    <property type="project" value="InterPro"/>
</dbReference>
<dbReference type="GO" id="GO:0031267">
    <property type="term" value="F:small GTPase binding"/>
    <property type="evidence" value="ECO:0007669"/>
    <property type="project" value="InterPro"/>
</dbReference>
<proteinExistence type="inferred from homology"/>
<feature type="region of interest" description="Disordered" evidence="2">
    <location>
        <begin position="540"/>
        <end position="565"/>
    </location>
</feature>
<dbReference type="PIRSF" id="PIRSF008153">
    <property type="entry name" value="FMR1_interacting"/>
    <property type="match status" value="1"/>
</dbReference>
<dbReference type="Pfam" id="PF07159">
    <property type="entry name" value="CYRIA-B_Rac1-bd"/>
    <property type="match status" value="1"/>
</dbReference>
<feature type="compositionally biased region" description="Basic and acidic residues" evidence="2">
    <location>
        <begin position="544"/>
        <end position="554"/>
    </location>
</feature>
<sequence>ASEHLVLSARVCLAPLKMSSANETVTLRDAVLNVELLNEVLLPDDQPSIEAASKPLLCKADFDTNFTDRNAFITGVSKYMEEATRHAAFQNMLLEGLDHAGNLYTWRCCSRAVPMAKSNDQPNRGEINMTVMDVLRPEVDKLFRLMEFSLGSASRFCEEVHRLCHIEKRKDFVSEAYLLILARLLNMFVVLDELKNMKASIKNDFSTYRRAVQALQGTTAPQALADLNQLSMFLAQQNNIKDQLKKEISLIDGHEELLADVINICAFMYENRLYLSPSEKHLFVKVMAFCVSIIDHEGAQMVKLDQKKRVSISRLDKIFKSVEVVPLYGDMQIQPFSFVKRSRFYEASKWQHSHQESDSCHVKIVDRLRSVRAEHESFVVQLAKVNNEVHLTDRVSSSQNDAQQVHLTSLALSGVQLLCSWTADVVETISWKLLHPTDSRETRDCPEDAEEYARATKYNYSPEEKSALVEMVSMIKAVQAFLTKIEPTLSYAVRRNVYAELQDFVQNGLSDPLHKAAKGKKDILQSILQSVRDCCLDSLSGSHADPRSSTEKMSKKSKKEFASSSDLRIPRRAVPPAPGTTQLYMARTQIEALVSEKISGGKKVLKKELEQKSVDRFKVFLVKSFHWPGLFNLLDTMNEACELSQLWFREFYLEMTMGKRIQFPIEMSMPWILTEHVLSMSDGSLLDSILYQLDLYNDAAQFALLKFRKQFLYDEVEAEVNLCFDQFVYKLSESVFTHFKQIASCMLLDKRFKSECQQVGVMIRTPPSFRFETLLAQRHVQLLGRSVDLNRLVSQRVNQTILKALDIAIWKFESEQLSSIIELDSLLEANRLAHSLLSEHLHSLSPFEDLFLEANHNVSQPHGRVTLHVFWELNYDFIPNFAYNGSTHRFVRPRHVFRHTPNRDKAPPVAFSYLWGSKSLNIAYANIFHAYEGFIGMPHLKAIARLLQYRGIAVILEELLKMAEAVINDKIRRHYREVLSLMPKVCKLPRTDYGSTGALQYYLHHLEQVGKYKDLKTEMCHEWRELGNILVLCMQIEIALAQEETLDLLLAAPFTNHIPQPPAKTLAEQEKALKRLEEKYSRIQLTKVVEQFGTPKQVEMARDAELMTKERLCCGLNIFEMFLVRIKDIIRRDQIWSGGHPLNGVMWIDECVELHRVWSAVQFYIAQPPAENEKLAEALFGDSLQWGVLTMIVLLGQHRRFEVLDFCYHLHRMQKTDGKDEDVSGIRLSSMVDRIRRLQLINNQILSILPNYLTSTDEFSEERVQEYLPPIHPNAQYHQE</sequence>